<dbReference type="NCBIfam" id="NF041518">
    <property type="entry name" value="choice_anch_Q"/>
    <property type="match status" value="1"/>
</dbReference>
<evidence type="ECO:0000313" key="2">
    <source>
        <dbReference type="EMBL" id="ACK70428.1"/>
    </source>
</evidence>
<protein>
    <submittedName>
        <fullName evidence="2">Hemolysin-type calcium-binding region</fullName>
    </submittedName>
</protein>
<dbReference type="OrthoDB" id="424692at2"/>
<organism evidence="2 3">
    <name type="scientific">Gloeothece citriformis (strain PCC 7424)</name>
    <name type="common">Cyanothece sp. (strain PCC 7424)</name>
    <dbReference type="NCBI Taxonomy" id="65393"/>
    <lineage>
        <taxon>Bacteria</taxon>
        <taxon>Bacillati</taxon>
        <taxon>Cyanobacteriota</taxon>
        <taxon>Cyanophyceae</taxon>
        <taxon>Oscillatoriophycideae</taxon>
        <taxon>Chroococcales</taxon>
        <taxon>Aphanothecaceae</taxon>
        <taxon>Gloeothece</taxon>
        <taxon>Gloeothece citriformis</taxon>
    </lineage>
</organism>
<dbReference type="InterPro" id="IPR050557">
    <property type="entry name" value="RTX_toxin/Mannuronan_C5-epim"/>
</dbReference>
<accession>B7KEX2</accession>
<dbReference type="KEGG" id="cyc:PCC7424_1998"/>
<dbReference type="GO" id="GO:0005576">
    <property type="term" value="C:extracellular region"/>
    <property type="evidence" value="ECO:0007669"/>
    <property type="project" value="InterPro"/>
</dbReference>
<dbReference type="InterPro" id="IPR006626">
    <property type="entry name" value="PbH1"/>
</dbReference>
<dbReference type="HOGENOM" id="CLU_357482_0_0_3"/>
<dbReference type="PROSITE" id="PS00330">
    <property type="entry name" value="HEMOLYSIN_CALCIUM"/>
    <property type="match status" value="2"/>
</dbReference>
<dbReference type="eggNOG" id="COG2931">
    <property type="taxonomic scope" value="Bacteria"/>
</dbReference>
<dbReference type="AlphaFoldDB" id="B7KEX2"/>
<dbReference type="Proteomes" id="UP000002384">
    <property type="component" value="Chromosome"/>
</dbReference>
<dbReference type="InterPro" id="IPR011050">
    <property type="entry name" value="Pectin_lyase_fold/virulence"/>
</dbReference>
<dbReference type="PRINTS" id="PR00313">
    <property type="entry name" value="CABNDNGRPT"/>
</dbReference>
<proteinExistence type="predicted"/>
<dbReference type="InterPro" id="IPR018511">
    <property type="entry name" value="Hemolysin-typ_Ca-bd_CS"/>
</dbReference>
<dbReference type="SUPFAM" id="SSF51126">
    <property type="entry name" value="Pectin lyase-like"/>
    <property type="match status" value="2"/>
</dbReference>
<dbReference type="SMART" id="SM00710">
    <property type="entry name" value="PbH1"/>
    <property type="match status" value="8"/>
</dbReference>
<dbReference type="SUPFAM" id="SSF51120">
    <property type="entry name" value="beta-Roll"/>
    <property type="match status" value="1"/>
</dbReference>
<dbReference type="EMBL" id="CP001291">
    <property type="protein sequence ID" value="ACK70428.1"/>
    <property type="molecule type" value="Genomic_DNA"/>
</dbReference>
<dbReference type="PANTHER" id="PTHR38340:SF1">
    <property type="entry name" value="S-LAYER PROTEIN"/>
    <property type="match status" value="1"/>
</dbReference>
<name>B7KEX2_GLOC7</name>
<dbReference type="STRING" id="65393.PCC7424_1998"/>
<dbReference type="RefSeq" id="WP_015954034.1">
    <property type="nucleotide sequence ID" value="NC_011729.1"/>
</dbReference>
<dbReference type="Gene3D" id="2.150.10.10">
    <property type="entry name" value="Serralysin-like metalloprotease, C-terminal"/>
    <property type="match status" value="1"/>
</dbReference>
<dbReference type="InterPro" id="IPR012334">
    <property type="entry name" value="Pectin_lyas_fold"/>
</dbReference>
<dbReference type="NCBIfam" id="NF041519">
    <property type="entry name" value="bluetail"/>
    <property type="match status" value="1"/>
</dbReference>
<evidence type="ECO:0000256" key="1">
    <source>
        <dbReference type="SAM" id="MobiDB-lite"/>
    </source>
</evidence>
<dbReference type="GO" id="GO:0005509">
    <property type="term" value="F:calcium ion binding"/>
    <property type="evidence" value="ECO:0007669"/>
    <property type="project" value="InterPro"/>
</dbReference>
<dbReference type="eggNOG" id="COG3210">
    <property type="taxonomic scope" value="Bacteria"/>
</dbReference>
<feature type="region of interest" description="Disordered" evidence="1">
    <location>
        <begin position="622"/>
        <end position="662"/>
    </location>
</feature>
<dbReference type="InterPro" id="IPR011049">
    <property type="entry name" value="Serralysin-like_metalloprot_C"/>
</dbReference>
<evidence type="ECO:0000313" key="3">
    <source>
        <dbReference type="Proteomes" id="UP000002384"/>
    </source>
</evidence>
<sequence length="817" mass="81658">MAVFTVTNLLDNGEGSLRQAIANANSLDGADTIEFASNLSGGTISLTSGELSITDSLTLEGLGSDLLTISGSDLSRIFNINDQTEYYSYNSNILDVVISGLTLTNGFVSENTQSFNAPAASGGAIYNYDENLTLIDTVITGNTAAGDPFAYYENAEALGGGIFNYSGTVTVIDSVISSNTAQGGTVLLDFIREGGFVGSGGGIYSRTGNVTVINSTISDNTAKTGRGGDFVFTYESHGGGIAGGFNSTITITNSTISNNTVVGANTTNIYSREGGDARGGGISGDNVIVNNSSITGNTVLGGNGTGSFYVYYGYSGGYGGDARGGGISGNNVTVSNSTISGNIAQGGNGGIGGKANVFRGFFYGTNGGRGGNATGGGISSANLTMSNSTISGNTAQGGNGANGGQGADTATINEYFGYSGYYYYFAGNGGNGGNGGNSVGGGVAVSNNALIANSTITNNTLDSGTGGVGGSGGLGNESLNIPNGIDGTDGTIGNEIGGGLSANGTVTSTIIAGNTDNQDLAGTFTSGGNNLIGNGDGATGFIDGVNDDQVGTTINPIDPLLSPLQDNGGLTLTHTLLPGSPAIDAGSNPSTLISDQRGAPRVAGDGADIGALELADETLLGDQSSNSFTSGTGNDFLEGGDGNDALNGSSGNDGLRGGAGSDRLIGSDGNDLLIGGLDRDILAGGEGADVFRFESLADSSLLSPDRIRDFNQTEGDRFQLLPTNPSTLWNAGDVTGDNLRVALEAAYADSNQSAGGSQPLGLNEAVLFNFGSRSYLSINNTISGFNPEQDLVVEVSGIVLASGDENAGVLSVSDYFV</sequence>
<feature type="region of interest" description="Disordered" evidence="1">
    <location>
        <begin position="581"/>
        <end position="600"/>
    </location>
</feature>
<keyword evidence="3" id="KW-1185">Reference proteome</keyword>
<gene>
    <name evidence="2" type="ordered locus">PCC7424_1998</name>
</gene>
<feature type="compositionally biased region" description="Polar residues" evidence="1">
    <location>
        <begin position="622"/>
        <end position="633"/>
    </location>
</feature>
<dbReference type="PRINTS" id="PR01488">
    <property type="entry name" value="RTXTOXINA"/>
</dbReference>
<dbReference type="InterPro" id="IPR003995">
    <property type="entry name" value="RTX_toxin_determinant-A"/>
</dbReference>
<reference evidence="3" key="1">
    <citation type="journal article" date="2011" name="MBio">
        <title>Novel metabolic attributes of the genus Cyanothece, comprising a group of unicellular nitrogen-fixing Cyanobacteria.</title>
        <authorList>
            <person name="Bandyopadhyay A."/>
            <person name="Elvitigala T."/>
            <person name="Welsh E."/>
            <person name="Stockel J."/>
            <person name="Liberton M."/>
            <person name="Min H."/>
            <person name="Sherman L.A."/>
            <person name="Pakrasi H.B."/>
        </authorList>
    </citation>
    <scope>NUCLEOTIDE SEQUENCE [LARGE SCALE GENOMIC DNA]</scope>
    <source>
        <strain evidence="3">PCC 7424</strain>
    </source>
</reference>
<dbReference type="Gene3D" id="2.160.20.10">
    <property type="entry name" value="Single-stranded right-handed beta-helix, Pectin lyase-like"/>
    <property type="match status" value="1"/>
</dbReference>
<dbReference type="InterPro" id="IPR059226">
    <property type="entry name" value="Choice_anch_Q_dom"/>
</dbReference>
<dbReference type="InterPro" id="IPR048165">
    <property type="entry name" value="Bluetail_dom"/>
</dbReference>
<dbReference type="PANTHER" id="PTHR38340">
    <property type="entry name" value="S-LAYER PROTEIN"/>
    <property type="match status" value="1"/>
</dbReference>